<evidence type="ECO:0000256" key="1">
    <source>
        <dbReference type="ARBA" id="ARBA00004651"/>
    </source>
</evidence>
<evidence type="ECO:0000256" key="7">
    <source>
        <dbReference type="ARBA" id="ARBA00023224"/>
    </source>
</evidence>
<keyword evidence="6" id="KW-0675">Receptor</keyword>
<evidence type="ECO:0000313" key="9">
    <source>
        <dbReference type="EMBL" id="CAH1401142.1"/>
    </source>
</evidence>
<evidence type="ECO:0000256" key="2">
    <source>
        <dbReference type="ARBA" id="ARBA00022475"/>
    </source>
</evidence>
<feature type="transmembrane region" description="Helical" evidence="8">
    <location>
        <begin position="48"/>
        <end position="68"/>
    </location>
</feature>
<evidence type="ECO:0000256" key="6">
    <source>
        <dbReference type="ARBA" id="ARBA00023170"/>
    </source>
</evidence>
<keyword evidence="3 8" id="KW-0812">Transmembrane</keyword>
<accession>A0A9P0MSM4</accession>
<dbReference type="GO" id="GO:0008049">
    <property type="term" value="P:male courtship behavior"/>
    <property type="evidence" value="ECO:0007669"/>
    <property type="project" value="TreeGrafter"/>
</dbReference>
<evidence type="ECO:0000256" key="5">
    <source>
        <dbReference type="ARBA" id="ARBA00023136"/>
    </source>
</evidence>
<protein>
    <submittedName>
        <fullName evidence="9">Uncharacterized protein</fullName>
    </submittedName>
</protein>
<evidence type="ECO:0000256" key="4">
    <source>
        <dbReference type="ARBA" id="ARBA00022989"/>
    </source>
</evidence>
<dbReference type="PANTHER" id="PTHR21143">
    <property type="entry name" value="INVERTEBRATE GUSTATORY RECEPTOR"/>
    <property type="match status" value="1"/>
</dbReference>
<dbReference type="InterPro" id="IPR013604">
    <property type="entry name" value="7TM_chemorcpt"/>
</dbReference>
<keyword evidence="7" id="KW-0807">Transducer</keyword>
<dbReference type="GO" id="GO:0030424">
    <property type="term" value="C:axon"/>
    <property type="evidence" value="ECO:0007669"/>
    <property type="project" value="TreeGrafter"/>
</dbReference>
<comment type="subcellular location">
    <subcellularLocation>
        <location evidence="1">Cell membrane</location>
        <topology evidence="1">Multi-pass membrane protein</topology>
    </subcellularLocation>
</comment>
<dbReference type="PANTHER" id="PTHR21143:SF133">
    <property type="entry name" value="GUSTATORY AND PHEROMONE RECEPTOR 32A-RELATED"/>
    <property type="match status" value="1"/>
</dbReference>
<keyword evidence="10" id="KW-1185">Reference proteome</keyword>
<organism evidence="9 10">
    <name type="scientific">Nezara viridula</name>
    <name type="common">Southern green stink bug</name>
    <name type="synonym">Cimex viridulus</name>
    <dbReference type="NCBI Taxonomy" id="85310"/>
    <lineage>
        <taxon>Eukaryota</taxon>
        <taxon>Metazoa</taxon>
        <taxon>Ecdysozoa</taxon>
        <taxon>Arthropoda</taxon>
        <taxon>Hexapoda</taxon>
        <taxon>Insecta</taxon>
        <taxon>Pterygota</taxon>
        <taxon>Neoptera</taxon>
        <taxon>Paraneoptera</taxon>
        <taxon>Hemiptera</taxon>
        <taxon>Heteroptera</taxon>
        <taxon>Panheteroptera</taxon>
        <taxon>Pentatomomorpha</taxon>
        <taxon>Pentatomoidea</taxon>
        <taxon>Pentatomidae</taxon>
        <taxon>Pentatominae</taxon>
        <taxon>Nezara</taxon>
    </lineage>
</organism>
<sequence>MRLLIVKLNQFALSDGFIKTNKFQTLLSTHSSLVTVCENINGLYSLQILIILSSIFVLSTSNLYYVILKTIEMINLRSFSQMDMFLMNCYRIVVRAYEVWTMVTSCVCMQDQAAEFNTLLYQLMIDDKTNDISNNKKLRLHISMKREVVFTACGFFPLDYTLVHSVDDRRCYNLLGNLDTVR</sequence>
<dbReference type="AlphaFoldDB" id="A0A9P0MSM4"/>
<keyword evidence="2" id="KW-1003">Cell membrane</keyword>
<dbReference type="OrthoDB" id="10437186at2759"/>
<evidence type="ECO:0000256" key="8">
    <source>
        <dbReference type="SAM" id="Phobius"/>
    </source>
</evidence>
<gene>
    <name evidence="9" type="ORF">NEZAVI_LOCUS10226</name>
</gene>
<dbReference type="GO" id="GO:0050909">
    <property type="term" value="P:sensory perception of taste"/>
    <property type="evidence" value="ECO:0007669"/>
    <property type="project" value="InterPro"/>
</dbReference>
<keyword evidence="4 8" id="KW-1133">Transmembrane helix</keyword>
<dbReference type="Proteomes" id="UP001152798">
    <property type="component" value="Chromosome 5"/>
</dbReference>
<name>A0A9P0MSM4_NEZVI</name>
<dbReference type="GO" id="GO:0043025">
    <property type="term" value="C:neuronal cell body"/>
    <property type="evidence" value="ECO:0007669"/>
    <property type="project" value="TreeGrafter"/>
</dbReference>
<keyword evidence="5 8" id="KW-0472">Membrane</keyword>
<dbReference type="EMBL" id="OV725081">
    <property type="protein sequence ID" value="CAH1401142.1"/>
    <property type="molecule type" value="Genomic_DNA"/>
</dbReference>
<dbReference type="GO" id="GO:0005886">
    <property type="term" value="C:plasma membrane"/>
    <property type="evidence" value="ECO:0007669"/>
    <property type="project" value="UniProtKB-SubCell"/>
</dbReference>
<dbReference type="Pfam" id="PF08395">
    <property type="entry name" value="7tm_7"/>
    <property type="match status" value="1"/>
</dbReference>
<evidence type="ECO:0000256" key="3">
    <source>
        <dbReference type="ARBA" id="ARBA00022692"/>
    </source>
</evidence>
<evidence type="ECO:0000313" key="10">
    <source>
        <dbReference type="Proteomes" id="UP001152798"/>
    </source>
</evidence>
<dbReference type="GO" id="GO:0007635">
    <property type="term" value="P:chemosensory behavior"/>
    <property type="evidence" value="ECO:0007669"/>
    <property type="project" value="TreeGrafter"/>
</dbReference>
<proteinExistence type="predicted"/>
<reference evidence="9" key="1">
    <citation type="submission" date="2022-01" db="EMBL/GenBank/DDBJ databases">
        <authorList>
            <person name="King R."/>
        </authorList>
    </citation>
    <scope>NUCLEOTIDE SEQUENCE</scope>
</reference>
<dbReference type="GO" id="GO:0030425">
    <property type="term" value="C:dendrite"/>
    <property type="evidence" value="ECO:0007669"/>
    <property type="project" value="TreeGrafter"/>
</dbReference>
<dbReference type="GO" id="GO:0007165">
    <property type="term" value="P:signal transduction"/>
    <property type="evidence" value="ECO:0007669"/>
    <property type="project" value="UniProtKB-KW"/>
</dbReference>